<keyword evidence="1" id="KW-0560">Oxidoreductase</keyword>
<dbReference type="KEGG" id="sro:Sros_5685"/>
<accession>D2AR92</accession>
<evidence type="ECO:0000313" key="1">
    <source>
        <dbReference type="EMBL" id="ACZ88433.1"/>
    </source>
</evidence>
<dbReference type="GO" id="GO:0051213">
    <property type="term" value="F:dioxygenase activity"/>
    <property type="evidence" value="ECO:0007669"/>
    <property type="project" value="UniProtKB-KW"/>
</dbReference>
<dbReference type="HOGENOM" id="CLU_567088_0_0_11"/>
<dbReference type="EMBL" id="CP001814">
    <property type="protein sequence ID" value="ACZ88433.1"/>
    <property type="molecule type" value="Genomic_DNA"/>
</dbReference>
<dbReference type="PANTHER" id="PTHR32332:SF33">
    <property type="entry name" value="NITRONATE MONOOXYGENASE DOMAIN-CONTAINING PROTEIN"/>
    <property type="match status" value="1"/>
</dbReference>
<organism evidence="1 2">
    <name type="scientific">Streptosporangium roseum (strain ATCC 12428 / DSM 43021 / JCM 3005 / KCTC 9067 / NCIMB 10171 / NRRL 2505 / NI 9100)</name>
    <dbReference type="NCBI Taxonomy" id="479432"/>
    <lineage>
        <taxon>Bacteria</taxon>
        <taxon>Bacillati</taxon>
        <taxon>Actinomycetota</taxon>
        <taxon>Actinomycetes</taxon>
        <taxon>Streptosporangiales</taxon>
        <taxon>Streptosporangiaceae</taxon>
        <taxon>Streptosporangium</taxon>
    </lineage>
</organism>
<dbReference type="InterPro" id="IPR013785">
    <property type="entry name" value="Aldolase_TIM"/>
</dbReference>
<proteinExistence type="predicted"/>
<dbReference type="PANTHER" id="PTHR32332">
    <property type="entry name" value="2-NITROPROPANE DIOXYGENASE"/>
    <property type="match status" value="1"/>
</dbReference>
<gene>
    <name evidence="1" type="ordered locus">Sros_5685</name>
</gene>
<dbReference type="Proteomes" id="UP000002029">
    <property type="component" value="Chromosome"/>
</dbReference>
<reference evidence="1 2" key="1">
    <citation type="journal article" date="2010" name="Stand. Genomic Sci.">
        <title>Complete genome sequence of Streptosporangium roseum type strain (NI 9100).</title>
        <authorList>
            <person name="Nolan M."/>
            <person name="Sikorski J."/>
            <person name="Jando M."/>
            <person name="Lucas S."/>
            <person name="Lapidus A."/>
            <person name="Glavina Del Rio T."/>
            <person name="Chen F."/>
            <person name="Tice H."/>
            <person name="Pitluck S."/>
            <person name="Cheng J.F."/>
            <person name="Chertkov O."/>
            <person name="Sims D."/>
            <person name="Meincke L."/>
            <person name="Brettin T."/>
            <person name="Han C."/>
            <person name="Detter J.C."/>
            <person name="Bruce D."/>
            <person name="Goodwin L."/>
            <person name="Land M."/>
            <person name="Hauser L."/>
            <person name="Chang Y.J."/>
            <person name="Jeffries C.D."/>
            <person name="Ivanova N."/>
            <person name="Mavromatis K."/>
            <person name="Mikhailova N."/>
            <person name="Chen A."/>
            <person name="Palaniappan K."/>
            <person name="Chain P."/>
            <person name="Rohde M."/>
            <person name="Goker M."/>
            <person name="Bristow J."/>
            <person name="Eisen J.A."/>
            <person name="Markowitz V."/>
            <person name="Hugenholtz P."/>
            <person name="Kyrpides N.C."/>
            <person name="Klenk H.P."/>
        </authorList>
    </citation>
    <scope>NUCLEOTIDE SEQUENCE [LARGE SCALE GENOMIC DNA]</scope>
    <source>
        <strain evidence="2">ATCC 12428 / DSM 43021 / JCM 3005 / NI 9100</strain>
    </source>
</reference>
<keyword evidence="1" id="KW-0223">Dioxygenase</keyword>
<dbReference type="Gene3D" id="3.20.20.70">
    <property type="entry name" value="Aldolase class I"/>
    <property type="match status" value="1"/>
</dbReference>
<evidence type="ECO:0000313" key="2">
    <source>
        <dbReference type="Proteomes" id="UP000002029"/>
    </source>
</evidence>
<protein>
    <submittedName>
        <fullName evidence="1">2-nitropropane dioxygenase, NPD</fullName>
    </submittedName>
</protein>
<keyword evidence="2" id="KW-1185">Reference proteome</keyword>
<dbReference type="AlphaFoldDB" id="D2AR92"/>
<dbReference type="Pfam" id="PF03060">
    <property type="entry name" value="NMO"/>
    <property type="match status" value="1"/>
</dbReference>
<name>D2AR92_STRRD</name>
<dbReference type="eggNOG" id="COG2070">
    <property type="taxonomic scope" value="Bacteria"/>
</dbReference>
<dbReference type="STRING" id="479432.Sros_5685"/>
<dbReference type="SUPFAM" id="SSF51412">
    <property type="entry name" value="Inosine monophosphate dehydrogenase (IMPDH)"/>
    <property type="match status" value="1"/>
</dbReference>
<sequence>MSEARPPLLIQGGMGVGVSGWRLARAVARTGQLGVVSGTALDVVLARRLQGGDPGGHLRRALARFPAPEVAERVLSRYFVPGGAGDGLPYRPVPRLGLRSHRVRDELTVVANFAEVFLAKEGHEGPIGINYLEKIQMATPAAVYGAMLAGADYVLMGAGIPSEIPRLLDALAAHRPARISVAVAEADAEDRHTVGIDPVALLGRTPGPLERPRLLAIVSSHVLAAYLARSPQTRPDGFVLESPVAGGHSAPPRGRMRLDAVGEPVYGPRDEVDTGKIAALGLPFWLAGGYATPDGLVRAVRAGAAGIQLGTAFALCRESGLDDTLRRRLLGRASSGGLEVRNDPRASPAGFPFKIAELPGTLSGPDVYGDRPRLCDLGHLRTPYRKEDGAVGYRCPAEPVDTHVRKGRPVEDTVERRCLCNGLLSAIGLGQRRPDGYREPPLLTLGQDLGFLDELPEDYSAADVVDHILSGVRSAG</sequence>